<evidence type="ECO:0000313" key="1">
    <source>
        <dbReference type="EMBL" id="CAH3184201.1"/>
    </source>
</evidence>
<name>A0ABN8RXK5_9CNID</name>
<reference evidence="1 2" key="1">
    <citation type="submission" date="2022-05" db="EMBL/GenBank/DDBJ databases">
        <authorList>
            <consortium name="Genoscope - CEA"/>
            <person name="William W."/>
        </authorList>
    </citation>
    <scope>NUCLEOTIDE SEQUENCE [LARGE SCALE GENOMIC DNA]</scope>
</reference>
<comment type="caution">
    <text evidence="1">The sequence shown here is derived from an EMBL/GenBank/DDBJ whole genome shotgun (WGS) entry which is preliminary data.</text>
</comment>
<proteinExistence type="predicted"/>
<organism evidence="1 2">
    <name type="scientific">Porites lobata</name>
    <dbReference type="NCBI Taxonomy" id="104759"/>
    <lineage>
        <taxon>Eukaryota</taxon>
        <taxon>Metazoa</taxon>
        <taxon>Cnidaria</taxon>
        <taxon>Anthozoa</taxon>
        <taxon>Hexacorallia</taxon>
        <taxon>Scleractinia</taxon>
        <taxon>Fungiina</taxon>
        <taxon>Poritidae</taxon>
        <taxon>Porites</taxon>
    </lineage>
</organism>
<accession>A0ABN8RXK5</accession>
<dbReference type="PANTHER" id="PTHR46670:SF3">
    <property type="entry name" value="ENDONUCLEASE_EXONUCLEASE_PHOSPHATASE DOMAIN-CONTAINING PROTEIN"/>
    <property type="match status" value="1"/>
</dbReference>
<dbReference type="Proteomes" id="UP001159405">
    <property type="component" value="Unassembled WGS sequence"/>
</dbReference>
<feature type="non-terminal residue" evidence="1">
    <location>
        <position position="184"/>
    </location>
</feature>
<dbReference type="PANTHER" id="PTHR46670">
    <property type="entry name" value="ENDO/EXONUCLEASE/PHOSPHATASE DOMAIN-CONTAINING PROTEIN"/>
    <property type="match status" value="1"/>
</dbReference>
<keyword evidence="2" id="KW-1185">Reference proteome</keyword>
<evidence type="ECO:0000313" key="2">
    <source>
        <dbReference type="Proteomes" id="UP001159405"/>
    </source>
</evidence>
<gene>
    <name evidence="1" type="ORF">PLOB_00029764</name>
</gene>
<protein>
    <submittedName>
        <fullName evidence="1">Uncharacterized protein</fullName>
    </submittedName>
</protein>
<sequence>MDLRNCQSVRTLIVYRPPNNTSLFCNLSLKKPQFRKKVISTRKLRSLDTDSFYEDVRNSSLVQEQPTDLDSEVDQYDHGLRMLLDQYALARKRLVTITLVAPWHSLIVATEKQKRCRLQRKWRKTRLQSDRESHQYQCCVVNDLISSLKSTYYTSIITEHPSDQRVLFRTVNKLMQKSYETRYP</sequence>
<dbReference type="EMBL" id="CALNXK010000379">
    <property type="protein sequence ID" value="CAH3184201.1"/>
    <property type="molecule type" value="Genomic_DNA"/>
</dbReference>